<dbReference type="PANTHER" id="PTHR33371:SF16">
    <property type="entry name" value="MCE-FAMILY PROTEIN MCE3F"/>
    <property type="match status" value="1"/>
</dbReference>
<gene>
    <name evidence="3" type="ORF">RM528_36255</name>
</gene>
<sequence>MLTRFVRTQLILFTIASIVGVAVMLFAYMQVPTLLGIGRITVKMELPSTGGLYQFSNVTYRGSQIGKVTSVELTDKGAEATLSLDRSPKVPADLQAQVRSMSAVGEQYVELLPNTNSGPYLE</sequence>
<organism evidence="3 4">
    <name type="scientific">Streptomyces edwardsiae</name>
    <dbReference type="NCBI Taxonomy" id="3075527"/>
    <lineage>
        <taxon>Bacteria</taxon>
        <taxon>Bacillati</taxon>
        <taxon>Actinomycetota</taxon>
        <taxon>Actinomycetes</taxon>
        <taxon>Kitasatosporales</taxon>
        <taxon>Streptomycetaceae</taxon>
        <taxon>Streptomyces</taxon>
    </lineage>
</organism>
<dbReference type="Proteomes" id="UP001180503">
    <property type="component" value="Unassembled WGS sequence"/>
</dbReference>
<proteinExistence type="predicted"/>
<keyword evidence="1" id="KW-1133">Transmembrane helix</keyword>
<dbReference type="InterPro" id="IPR052336">
    <property type="entry name" value="MlaD_Phospholipid_Transporter"/>
</dbReference>
<comment type="caution">
    <text evidence="3">The sequence shown here is derived from an EMBL/GenBank/DDBJ whole genome shotgun (WGS) entry which is preliminary data.</text>
</comment>
<protein>
    <submittedName>
        <fullName evidence="3">MlaD family protein</fullName>
    </submittedName>
</protein>
<dbReference type="EMBL" id="JAVRFB010000546">
    <property type="protein sequence ID" value="MDT0407295.1"/>
    <property type="molecule type" value="Genomic_DNA"/>
</dbReference>
<feature type="domain" description="Mce/MlaD" evidence="2">
    <location>
        <begin position="40"/>
        <end position="113"/>
    </location>
</feature>
<evidence type="ECO:0000313" key="3">
    <source>
        <dbReference type="EMBL" id="MDT0407295.1"/>
    </source>
</evidence>
<reference evidence="4" key="1">
    <citation type="submission" date="2023-07" db="EMBL/GenBank/DDBJ databases">
        <title>30 novel species of actinomycetes from the DSMZ collection.</title>
        <authorList>
            <person name="Nouioui I."/>
        </authorList>
    </citation>
    <scope>NUCLEOTIDE SEQUENCE [LARGE SCALE GENOMIC DNA]</scope>
    <source>
        <strain evidence="4">DSM 41635</strain>
    </source>
</reference>
<name>A0ABU2QW68_9ACTN</name>
<keyword evidence="1" id="KW-0472">Membrane</keyword>
<dbReference type="RefSeq" id="WP_311711902.1">
    <property type="nucleotide sequence ID" value="NZ_JAVRFB010000546.1"/>
</dbReference>
<evidence type="ECO:0000256" key="1">
    <source>
        <dbReference type="SAM" id="Phobius"/>
    </source>
</evidence>
<evidence type="ECO:0000313" key="4">
    <source>
        <dbReference type="Proteomes" id="UP001180503"/>
    </source>
</evidence>
<dbReference type="Pfam" id="PF02470">
    <property type="entry name" value="MlaD"/>
    <property type="match status" value="1"/>
</dbReference>
<feature type="non-terminal residue" evidence="3">
    <location>
        <position position="122"/>
    </location>
</feature>
<evidence type="ECO:0000259" key="2">
    <source>
        <dbReference type="Pfam" id="PF02470"/>
    </source>
</evidence>
<keyword evidence="1" id="KW-0812">Transmembrane</keyword>
<feature type="transmembrane region" description="Helical" evidence="1">
    <location>
        <begin position="6"/>
        <end position="29"/>
    </location>
</feature>
<accession>A0ABU2QW68</accession>
<dbReference type="PANTHER" id="PTHR33371">
    <property type="entry name" value="INTERMEMBRANE PHOSPHOLIPID TRANSPORT SYSTEM BINDING PROTEIN MLAD-RELATED"/>
    <property type="match status" value="1"/>
</dbReference>
<dbReference type="InterPro" id="IPR003399">
    <property type="entry name" value="Mce/MlaD"/>
</dbReference>